<sequence length="120" mass="13236">MYMHTYDWQKSSYCQEGDACVHVAATHEATILLTESADPARGTLTTTPETFAALLRALKDGRSPAPRSGLILDHTGETVRLSTPTAPEAILTTTRTKWETFVRGVRAGEFDHFGEFPQQP</sequence>
<dbReference type="RefSeq" id="WP_381830629.1">
    <property type="nucleotide sequence ID" value="NZ_JBHTCF010000005.1"/>
</dbReference>
<dbReference type="InterPro" id="IPR007278">
    <property type="entry name" value="DUF397"/>
</dbReference>
<accession>A0ABW2JIB5</accession>
<dbReference type="Proteomes" id="UP001596523">
    <property type="component" value="Unassembled WGS sequence"/>
</dbReference>
<keyword evidence="3" id="KW-1185">Reference proteome</keyword>
<organism evidence="2 3">
    <name type="scientific">Streptomyces monticola</name>
    <dbReference type="NCBI Taxonomy" id="2666263"/>
    <lineage>
        <taxon>Bacteria</taxon>
        <taxon>Bacillati</taxon>
        <taxon>Actinomycetota</taxon>
        <taxon>Actinomycetes</taxon>
        <taxon>Kitasatosporales</taxon>
        <taxon>Streptomycetaceae</taxon>
        <taxon>Streptomyces</taxon>
    </lineage>
</organism>
<feature type="domain" description="DUF397" evidence="1">
    <location>
        <begin position="7"/>
        <end position="59"/>
    </location>
</feature>
<dbReference type="Pfam" id="PF04149">
    <property type="entry name" value="DUF397"/>
    <property type="match status" value="1"/>
</dbReference>
<comment type="caution">
    <text evidence="2">The sequence shown here is derived from an EMBL/GenBank/DDBJ whole genome shotgun (WGS) entry which is preliminary data.</text>
</comment>
<name>A0ABW2JIB5_9ACTN</name>
<evidence type="ECO:0000313" key="3">
    <source>
        <dbReference type="Proteomes" id="UP001596523"/>
    </source>
</evidence>
<evidence type="ECO:0000259" key="1">
    <source>
        <dbReference type="Pfam" id="PF04149"/>
    </source>
</evidence>
<proteinExistence type="predicted"/>
<evidence type="ECO:0000313" key="2">
    <source>
        <dbReference type="EMBL" id="MFC7305301.1"/>
    </source>
</evidence>
<reference evidence="3" key="1">
    <citation type="journal article" date="2019" name="Int. J. Syst. Evol. Microbiol.">
        <title>The Global Catalogue of Microorganisms (GCM) 10K type strain sequencing project: providing services to taxonomists for standard genome sequencing and annotation.</title>
        <authorList>
            <consortium name="The Broad Institute Genomics Platform"/>
            <consortium name="The Broad Institute Genome Sequencing Center for Infectious Disease"/>
            <person name="Wu L."/>
            <person name="Ma J."/>
        </authorList>
    </citation>
    <scope>NUCLEOTIDE SEQUENCE [LARGE SCALE GENOMIC DNA]</scope>
    <source>
        <strain evidence="3">SYNS20</strain>
    </source>
</reference>
<gene>
    <name evidence="2" type="ORF">ACFQVC_13840</name>
</gene>
<dbReference type="EMBL" id="JBHTCF010000005">
    <property type="protein sequence ID" value="MFC7305301.1"/>
    <property type="molecule type" value="Genomic_DNA"/>
</dbReference>
<protein>
    <submittedName>
        <fullName evidence="2">DUF397 domain-containing protein</fullName>
    </submittedName>
</protein>